<proteinExistence type="predicted"/>
<sequence length="298" mass="34302">MDMSSTHIGEPEDVKPLGIADPRLCAVLQSLSLHEYTEALVAHGFTTWDQLLDIQEHHLEALKFKLGHRRKLQREIAVCKNIKSLKDQIERPQDGAELAAIHTPTIRPEKRRLDDTEQFQGMHKRFFGQGSLVNHKPFHRRERPLLNNLAADASNSLLVCRLESKTMPMQPQTPLQEFPTLPPSVICVYILPKMADSNSQDTLHFAVYLKSRTLDEFIQLIANRCNMLSHQILRTIRIDKTGVEMAFNDTMVRQIMEEQVMIAEFRDIGLPPHFHPSFADVAGFGELKSRFFELRLRY</sequence>
<comment type="caution">
    <text evidence="2">The sequence shown here is derived from an EMBL/GenBank/DDBJ whole genome shotgun (WGS) entry which is preliminary data.</text>
</comment>
<evidence type="ECO:0000313" key="2">
    <source>
        <dbReference type="EMBL" id="KAE9993733.1"/>
    </source>
</evidence>
<name>A0A8H3VTX3_VENIN</name>
<evidence type="ECO:0000313" key="3">
    <source>
        <dbReference type="Proteomes" id="UP000490939"/>
    </source>
</evidence>
<dbReference type="Proteomes" id="UP000490939">
    <property type="component" value="Unassembled WGS sequence"/>
</dbReference>
<evidence type="ECO:0000259" key="1">
    <source>
        <dbReference type="SMART" id="SM00454"/>
    </source>
</evidence>
<dbReference type="InterPro" id="IPR057520">
    <property type="entry name" value="GRHL1/CP2_C"/>
</dbReference>
<organism evidence="2 3">
    <name type="scientific">Venturia inaequalis</name>
    <name type="common">Apple scab fungus</name>
    <dbReference type="NCBI Taxonomy" id="5025"/>
    <lineage>
        <taxon>Eukaryota</taxon>
        <taxon>Fungi</taxon>
        <taxon>Dikarya</taxon>
        <taxon>Ascomycota</taxon>
        <taxon>Pezizomycotina</taxon>
        <taxon>Dothideomycetes</taxon>
        <taxon>Pleosporomycetidae</taxon>
        <taxon>Venturiales</taxon>
        <taxon>Venturiaceae</taxon>
        <taxon>Venturia</taxon>
    </lineage>
</organism>
<reference evidence="2 3" key="1">
    <citation type="submission" date="2019-07" db="EMBL/GenBank/DDBJ databases">
        <title>Venturia inaequalis Genome Resource.</title>
        <authorList>
            <person name="Lichtner F.J."/>
        </authorList>
    </citation>
    <scope>NUCLEOTIDE SEQUENCE [LARGE SCALE GENOMIC DNA]</scope>
    <source>
        <strain evidence="2 3">DMI_063113</strain>
    </source>
</reference>
<dbReference type="Gene3D" id="1.10.150.50">
    <property type="entry name" value="Transcription Factor, Ets-1"/>
    <property type="match status" value="1"/>
</dbReference>
<accession>A0A8H3VTX3</accession>
<dbReference type="Pfam" id="PF25416">
    <property type="entry name" value="GRHL1_C"/>
    <property type="match status" value="1"/>
</dbReference>
<dbReference type="InterPro" id="IPR013761">
    <property type="entry name" value="SAM/pointed_sf"/>
</dbReference>
<dbReference type="SMART" id="SM00454">
    <property type="entry name" value="SAM"/>
    <property type="match status" value="1"/>
</dbReference>
<dbReference type="AlphaFoldDB" id="A0A8H3VTX3"/>
<dbReference type="InterPro" id="IPR001660">
    <property type="entry name" value="SAM"/>
</dbReference>
<dbReference type="EMBL" id="WNWR01000022">
    <property type="protein sequence ID" value="KAE9993733.1"/>
    <property type="molecule type" value="Genomic_DNA"/>
</dbReference>
<keyword evidence="3" id="KW-1185">Reference proteome</keyword>
<feature type="domain" description="SAM" evidence="1">
    <location>
        <begin position="16"/>
        <end position="82"/>
    </location>
</feature>
<dbReference type="Pfam" id="PF00536">
    <property type="entry name" value="SAM_1"/>
    <property type="match status" value="1"/>
</dbReference>
<dbReference type="SUPFAM" id="SSF47769">
    <property type="entry name" value="SAM/Pointed domain"/>
    <property type="match status" value="1"/>
</dbReference>
<gene>
    <name evidence="2" type="ORF">EG327_003495</name>
</gene>
<protein>
    <recommendedName>
        <fullName evidence="1">SAM domain-containing protein</fullName>
    </recommendedName>
</protein>